<feature type="compositionally biased region" description="Basic and acidic residues" evidence="1">
    <location>
        <begin position="48"/>
        <end position="58"/>
    </location>
</feature>
<dbReference type="EMBL" id="GEEE01013868">
    <property type="protein sequence ID" value="JAP49357.1"/>
    <property type="molecule type" value="Transcribed_RNA"/>
</dbReference>
<evidence type="ECO:0000313" key="2">
    <source>
        <dbReference type="EMBL" id="JAP49357.1"/>
    </source>
</evidence>
<organism evidence="2">
    <name type="scientific">Schistocephalus solidus</name>
    <name type="common">Tapeworm</name>
    <dbReference type="NCBI Taxonomy" id="70667"/>
    <lineage>
        <taxon>Eukaryota</taxon>
        <taxon>Metazoa</taxon>
        <taxon>Spiralia</taxon>
        <taxon>Lophotrochozoa</taxon>
        <taxon>Platyhelminthes</taxon>
        <taxon>Cestoda</taxon>
        <taxon>Eucestoda</taxon>
        <taxon>Diphyllobothriidea</taxon>
        <taxon>Diphyllobothriidae</taxon>
        <taxon>Schistocephalus</taxon>
    </lineage>
</organism>
<dbReference type="AlphaFoldDB" id="A0A0X3PHM7"/>
<sequence length="122" mass="13412">MKNIDPYQNSKGLHVDWGDRGHQSFISAYLLSQLRLQKMGCTQSNRATTDKPQLERSETNQSQLSEKAVTPTPADACGTSGKNNCEDGTAHYIVKDTDGTVDRLCRYHSTLAQANQLSVPAV</sequence>
<feature type="region of interest" description="Disordered" evidence="1">
    <location>
        <begin position="42"/>
        <end position="81"/>
    </location>
</feature>
<gene>
    <name evidence="2" type="ORF">TR116601</name>
</gene>
<proteinExistence type="predicted"/>
<reference evidence="2" key="1">
    <citation type="submission" date="2016-01" db="EMBL/GenBank/DDBJ databases">
        <title>Reference transcriptome for the parasite Schistocephalus solidus: insights into the molecular evolution of parasitism.</title>
        <authorList>
            <person name="Hebert F.O."/>
            <person name="Grambauer S."/>
            <person name="Barber I."/>
            <person name="Landry C.R."/>
            <person name="Aubin-Horth N."/>
        </authorList>
    </citation>
    <scope>NUCLEOTIDE SEQUENCE</scope>
</reference>
<protein>
    <submittedName>
        <fullName evidence="2">Uncharacterized protein</fullName>
    </submittedName>
</protein>
<evidence type="ECO:0000256" key="1">
    <source>
        <dbReference type="SAM" id="MobiDB-lite"/>
    </source>
</evidence>
<accession>A0A0X3PHM7</accession>
<name>A0A0X3PHM7_SCHSO</name>